<comment type="subunit">
    <text evidence="9">The Tat system comprises two distinct complexes: a TatABC complex, containing multiple copies of TatA, TatB and TatC subunits, and a separate TatA complex, containing only TatA subunits. Substrates initially bind to the TatABC complex, which probably triggers association of the separate TatA complex to form the active translocon.</text>
</comment>
<accession>A0A2A2WUZ0</accession>
<keyword evidence="5 9" id="KW-0653">Protein transport</keyword>
<dbReference type="Proteomes" id="UP000218810">
    <property type="component" value="Unassembled WGS sequence"/>
</dbReference>
<keyword evidence="2 9" id="KW-0813">Transport</keyword>
<evidence type="ECO:0000256" key="3">
    <source>
        <dbReference type="ARBA" id="ARBA00022475"/>
    </source>
</evidence>
<keyword evidence="4 9" id="KW-0812">Transmembrane</keyword>
<evidence type="ECO:0000313" key="12">
    <source>
        <dbReference type="Proteomes" id="UP000218810"/>
    </source>
</evidence>
<evidence type="ECO:0000256" key="8">
    <source>
        <dbReference type="ARBA" id="ARBA00023136"/>
    </source>
</evidence>
<dbReference type="InterPro" id="IPR003369">
    <property type="entry name" value="TatA/B/E"/>
</dbReference>
<reference evidence="12" key="1">
    <citation type="submission" date="2017-09" db="EMBL/GenBank/DDBJ databases">
        <authorList>
            <person name="Zhang Y."/>
            <person name="Huang X."/>
            <person name="Liu J."/>
            <person name="Lu L."/>
            <person name="Peng K."/>
        </authorList>
    </citation>
    <scope>NUCLEOTIDE SEQUENCE [LARGE SCALE GENOMIC DNA]</scope>
    <source>
        <strain evidence="12">S-XJ-1</strain>
    </source>
</reference>
<keyword evidence="3 9" id="KW-1003">Cell membrane</keyword>
<feature type="region of interest" description="Disordered" evidence="10">
    <location>
        <begin position="44"/>
        <end position="164"/>
    </location>
</feature>
<dbReference type="PANTHER" id="PTHR42982:SF8">
    <property type="entry name" value="SEC-INDEPENDENT PROTEIN TRANSLOCASE PROTEIN TATA"/>
    <property type="match status" value="1"/>
</dbReference>
<comment type="subcellular location">
    <subcellularLocation>
        <location evidence="1 9">Cell membrane</location>
        <topology evidence="1 9">Single-pass membrane protein</topology>
    </subcellularLocation>
</comment>
<comment type="similarity">
    <text evidence="9">Belongs to the TatA/E family.</text>
</comment>
<dbReference type="EMBL" id="NTGA01000002">
    <property type="protein sequence ID" value="PAY24873.1"/>
    <property type="molecule type" value="Genomic_DNA"/>
</dbReference>
<evidence type="ECO:0000313" key="11">
    <source>
        <dbReference type="EMBL" id="PAY24873.1"/>
    </source>
</evidence>
<dbReference type="NCBIfam" id="TIGR01411">
    <property type="entry name" value="tatAE"/>
    <property type="match status" value="1"/>
</dbReference>
<proteinExistence type="inferred from homology"/>
<evidence type="ECO:0000256" key="7">
    <source>
        <dbReference type="ARBA" id="ARBA00023010"/>
    </source>
</evidence>
<keyword evidence="12" id="KW-1185">Reference proteome</keyword>
<evidence type="ECO:0000256" key="5">
    <source>
        <dbReference type="ARBA" id="ARBA00022927"/>
    </source>
</evidence>
<dbReference type="GO" id="GO:0033281">
    <property type="term" value="C:TAT protein transport complex"/>
    <property type="evidence" value="ECO:0007669"/>
    <property type="project" value="UniProtKB-UniRule"/>
</dbReference>
<keyword evidence="8 9" id="KW-0472">Membrane</keyword>
<dbReference type="PANTHER" id="PTHR42982">
    <property type="entry name" value="SEC-INDEPENDENT PROTEIN TRANSLOCASE PROTEIN TATA"/>
    <property type="match status" value="1"/>
</dbReference>
<dbReference type="GO" id="GO:0008320">
    <property type="term" value="F:protein transmembrane transporter activity"/>
    <property type="evidence" value="ECO:0007669"/>
    <property type="project" value="UniProtKB-UniRule"/>
</dbReference>
<feature type="transmembrane region" description="Helical" evidence="9">
    <location>
        <begin position="6"/>
        <end position="22"/>
    </location>
</feature>
<keyword evidence="6 9" id="KW-1133">Transmembrane helix</keyword>
<evidence type="ECO:0000256" key="6">
    <source>
        <dbReference type="ARBA" id="ARBA00022989"/>
    </source>
</evidence>
<gene>
    <name evidence="9" type="primary">tatA</name>
    <name evidence="11" type="ORF">CEY15_01495</name>
</gene>
<evidence type="ECO:0000256" key="2">
    <source>
        <dbReference type="ARBA" id="ARBA00022448"/>
    </source>
</evidence>
<protein>
    <recommendedName>
        <fullName evidence="9">Sec-independent protein translocase protein TatA</fullName>
    </recommendedName>
</protein>
<organism evidence="11 12">
    <name type="scientific">Dietzia natronolimnaea</name>
    <dbReference type="NCBI Taxonomy" id="161920"/>
    <lineage>
        <taxon>Bacteria</taxon>
        <taxon>Bacillati</taxon>
        <taxon>Actinomycetota</taxon>
        <taxon>Actinomycetes</taxon>
        <taxon>Mycobacteriales</taxon>
        <taxon>Dietziaceae</taxon>
        <taxon>Dietzia</taxon>
    </lineage>
</organism>
<dbReference type="HAMAP" id="MF_00236">
    <property type="entry name" value="TatA_E"/>
    <property type="match status" value="1"/>
</dbReference>
<dbReference type="OrthoDB" id="5245163at2"/>
<keyword evidence="7 9" id="KW-0811">Translocation</keyword>
<comment type="function">
    <text evidence="9">Part of the twin-arginine translocation (Tat) system that transports large folded proteins containing a characteristic twin-arginine motif in their signal peptide across membranes. TatA could form the protein-conducting channel of the Tat system.</text>
</comment>
<evidence type="ECO:0000256" key="4">
    <source>
        <dbReference type="ARBA" id="ARBA00022692"/>
    </source>
</evidence>
<evidence type="ECO:0000256" key="1">
    <source>
        <dbReference type="ARBA" id="ARBA00004162"/>
    </source>
</evidence>
<dbReference type="NCBIfam" id="NF001854">
    <property type="entry name" value="PRK00575.1"/>
    <property type="match status" value="1"/>
</dbReference>
<feature type="compositionally biased region" description="Low complexity" evidence="10">
    <location>
        <begin position="66"/>
        <end position="155"/>
    </location>
</feature>
<dbReference type="AlphaFoldDB" id="A0A2A2WUZ0"/>
<dbReference type="RefSeq" id="WP_095716968.1">
    <property type="nucleotide sequence ID" value="NZ_NTGA01000002.1"/>
</dbReference>
<name>A0A2A2WUZ0_9ACTN</name>
<dbReference type="InterPro" id="IPR006312">
    <property type="entry name" value="TatA/E"/>
</dbReference>
<sequence>MGALSIWHWLIVLAVVLLLFGSKKLPDAARGLGRSMRIFKSEIKEMQNDDKPAEPEALTQAGQPNAAQYVQPQAHPAQAQHQAQQQAQSYPQAPQQPYQQQGQSQQTGQQYQQQYQQPSQAGQQQQQQYPQTPQAGQQHQPQHQQPPQQFDPTGPYDGGTGTER</sequence>
<evidence type="ECO:0000256" key="10">
    <source>
        <dbReference type="SAM" id="MobiDB-lite"/>
    </source>
</evidence>
<dbReference type="Pfam" id="PF02416">
    <property type="entry name" value="TatA_B_E"/>
    <property type="match status" value="1"/>
</dbReference>
<evidence type="ECO:0000256" key="9">
    <source>
        <dbReference type="HAMAP-Rule" id="MF_00236"/>
    </source>
</evidence>
<feature type="compositionally biased region" description="Basic and acidic residues" evidence="10">
    <location>
        <begin position="44"/>
        <end position="54"/>
    </location>
</feature>
<comment type="caution">
    <text evidence="11">The sequence shown here is derived from an EMBL/GenBank/DDBJ whole genome shotgun (WGS) entry which is preliminary data.</text>
</comment>
<dbReference type="Gene3D" id="1.20.5.3310">
    <property type="match status" value="1"/>
</dbReference>
<dbReference type="GO" id="GO:0043953">
    <property type="term" value="P:protein transport by the Tat complex"/>
    <property type="evidence" value="ECO:0007669"/>
    <property type="project" value="UniProtKB-UniRule"/>
</dbReference>